<feature type="transmembrane region" description="Helical" evidence="1">
    <location>
        <begin position="109"/>
        <end position="129"/>
    </location>
</feature>
<proteinExistence type="predicted"/>
<name>A0A543Q3N1_ACITH</name>
<protein>
    <submittedName>
        <fullName evidence="2">Uncharacterized protein</fullName>
    </submittedName>
</protein>
<comment type="caution">
    <text evidence="2">The sequence shown here is derived from an EMBL/GenBank/DDBJ whole genome shotgun (WGS) entry which is preliminary data.</text>
</comment>
<dbReference type="InterPro" id="IPR011672">
    <property type="entry name" value="DUF1614"/>
</dbReference>
<reference evidence="2 3" key="1">
    <citation type="submission" date="2019-03" db="EMBL/GenBank/DDBJ databases">
        <title>New insights into Acidothiobacillus thiooxidans sulfur metabolism through coupled gene expression, solution geochemistry, microscopy and spectroscopy analyses.</title>
        <authorList>
            <person name="Camacho D."/>
            <person name="Frazao R."/>
            <person name="Fouillen A."/>
            <person name="Nanci A."/>
            <person name="Lang B.F."/>
            <person name="Apte S.C."/>
            <person name="Baron C."/>
            <person name="Warren L.A."/>
        </authorList>
    </citation>
    <scope>NUCLEOTIDE SEQUENCE [LARGE SCALE GENOMIC DNA]</scope>
    <source>
        <strain evidence="2 3">ATCC 19377</strain>
    </source>
</reference>
<dbReference type="AlphaFoldDB" id="A0A543Q3N1"/>
<keyword evidence="1" id="KW-1133">Transmembrane helix</keyword>
<dbReference type="RefSeq" id="WP_246864949.1">
    <property type="nucleotide sequence ID" value="NZ_SZUV01000001.1"/>
</dbReference>
<dbReference type="EMBL" id="SZUV01000001">
    <property type="protein sequence ID" value="TQN50942.1"/>
    <property type="molecule type" value="Genomic_DNA"/>
</dbReference>
<evidence type="ECO:0000313" key="3">
    <source>
        <dbReference type="Proteomes" id="UP000315403"/>
    </source>
</evidence>
<dbReference type="Pfam" id="PF07758">
    <property type="entry name" value="DUF1614"/>
    <property type="match status" value="1"/>
</dbReference>
<accession>A0A543Q3N1</accession>
<organism evidence="2 3">
    <name type="scientific">Acidithiobacillus thiooxidans ATCC 19377</name>
    <dbReference type="NCBI Taxonomy" id="637390"/>
    <lineage>
        <taxon>Bacteria</taxon>
        <taxon>Pseudomonadati</taxon>
        <taxon>Pseudomonadota</taxon>
        <taxon>Acidithiobacillia</taxon>
        <taxon>Acidithiobacillales</taxon>
        <taxon>Acidithiobacillaceae</taxon>
        <taxon>Acidithiobacillus</taxon>
    </lineage>
</organism>
<feature type="transmembrane region" description="Helical" evidence="1">
    <location>
        <begin position="149"/>
        <end position="170"/>
    </location>
</feature>
<keyword evidence="1" id="KW-0472">Membrane</keyword>
<sequence>MNTLPTLSAIAWLHLEALQFRSLPLVTYLTDPLSQEGAVIPFLISLVLSLKYLRRIQDQQIILGFLLFAVTMGLFTQYWGITGLHLFTGGLMIWPVLVFLLGDRLPWPMTYPLAFVGTLIPDLYGAGMMNHWTGRWFFGVGGAGFQDGLFLVPLETVIAAALLHQLGKYLRKRGYFDRRAISPEQSGFNGINQRSNPTGERP</sequence>
<evidence type="ECO:0000313" key="2">
    <source>
        <dbReference type="EMBL" id="TQN50942.1"/>
    </source>
</evidence>
<gene>
    <name evidence="2" type="ORF">DLNHIDIE_00803</name>
</gene>
<feature type="transmembrane region" description="Helical" evidence="1">
    <location>
        <begin position="60"/>
        <end position="78"/>
    </location>
</feature>
<evidence type="ECO:0000256" key="1">
    <source>
        <dbReference type="SAM" id="Phobius"/>
    </source>
</evidence>
<dbReference type="Proteomes" id="UP000315403">
    <property type="component" value="Unassembled WGS sequence"/>
</dbReference>
<keyword evidence="1" id="KW-0812">Transmembrane</keyword>
<feature type="transmembrane region" description="Helical" evidence="1">
    <location>
        <begin position="84"/>
        <end position="102"/>
    </location>
</feature>